<evidence type="ECO:0000256" key="2">
    <source>
        <dbReference type="ARBA" id="ARBA00004982"/>
    </source>
</evidence>
<comment type="cofactor">
    <cofactor evidence="1">
        <name>pyridoxal 5'-phosphate</name>
        <dbReference type="ChEBI" id="CHEBI:597326"/>
    </cofactor>
</comment>
<keyword evidence="6 11" id="KW-0808">Transferase</keyword>
<protein>
    <recommendedName>
        <fullName evidence="4 9">LL-diaminopimelate aminotransferase</fullName>
        <ecNumber evidence="3 9">2.6.1.83</ecNumber>
    </recommendedName>
</protein>
<dbReference type="EMBL" id="RXPE01000011">
    <property type="protein sequence ID" value="RTR27257.1"/>
    <property type="molecule type" value="Genomic_DNA"/>
</dbReference>
<feature type="domain" description="Aminotransferase class I/classII large" evidence="10">
    <location>
        <begin position="55"/>
        <end position="403"/>
    </location>
</feature>
<dbReference type="EC" id="2.6.1.83" evidence="3 9"/>
<dbReference type="NCBIfam" id="TIGR03542">
    <property type="entry name" value="DAPAT_plant"/>
    <property type="match status" value="1"/>
</dbReference>
<dbReference type="OrthoDB" id="9803354at2"/>
<organism evidence="11 12">
    <name type="scientific">Deinococcus radiophilus</name>
    <dbReference type="NCBI Taxonomy" id="32062"/>
    <lineage>
        <taxon>Bacteria</taxon>
        <taxon>Thermotogati</taxon>
        <taxon>Deinococcota</taxon>
        <taxon>Deinococci</taxon>
        <taxon>Deinococcales</taxon>
        <taxon>Deinococcaceae</taxon>
        <taxon>Deinococcus</taxon>
    </lineage>
</organism>
<accession>A0A3S0KBU4</accession>
<dbReference type="GO" id="GO:0009089">
    <property type="term" value="P:lysine biosynthetic process via diaminopimelate"/>
    <property type="evidence" value="ECO:0007669"/>
    <property type="project" value="UniProtKB-UniPathway"/>
</dbReference>
<keyword evidence="5 11" id="KW-0032">Aminotransferase</keyword>
<reference evidence="11 12" key="1">
    <citation type="submission" date="2018-12" db="EMBL/GenBank/DDBJ databases">
        <title>Deinococcus radiophilus ATCC 27603 genome sequencing and assembly.</title>
        <authorList>
            <person name="Maclea K.S."/>
            <person name="Maynard C.R."/>
        </authorList>
    </citation>
    <scope>NUCLEOTIDE SEQUENCE [LARGE SCALE GENOMIC DNA]</scope>
    <source>
        <strain evidence="11 12">ATCC 27603</strain>
    </source>
</reference>
<dbReference type="UniPathway" id="UPA00034">
    <property type="reaction ID" value="UER00466"/>
</dbReference>
<dbReference type="Pfam" id="PF00155">
    <property type="entry name" value="Aminotran_1_2"/>
    <property type="match status" value="1"/>
</dbReference>
<comment type="caution">
    <text evidence="11">The sequence shown here is derived from an EMBL/GenBank/DDBJ whole genome shotgun (WGS) entry which is preliminary data.</text>
</comment>
<dbReference type="InterPro" id="IPR015424">
    <property type="entry name" value="PyrdxlP-dep_Trfase"/>
</dbReference>
<dbReference type="FunFam" id="3.40.640.10:FF:000099">
    <property type="entry name" value="LL-diaminopimelate aminotransferase, chloroplastic"/>
    <property type="match status" value="1"/>
</dbReference>
<dbReference type="AlphaFoldDB" id="A0A3S0KBU4"/>
<evidence type="ECO:0000313" key="11">
    <source>
        <dbReference type="EMBL" id="RTR27257.1"/>
    </source>
</evidence>
<sequence length="438" mass="48156">MAKLNHNYRKLSAGYLFPEIGRRVREYSAAHPDQAIHRLGIGNTTEPLTPTILAGLHGRVDALGQRETYTGYGDEQGETELREALVAYYAERGVALDPRELFVSDGAKADAANIQNLFAQENVIAIQNPAYPVYVDSNVVAGRTGEYDANAGVYTGLTLLEGNPENGWFAAPPAEKVDVVYLCSPNNPTGAVATREQLTAWVEYARGHGAVIIFDAAYAEFISDPELPRSIYEIEGVKECAIELTSFSKLSGFTGVRLGWAVVPYALRTEDSEDGELNRMWNRRQSTFFNGASNIAQSGGVAAVSDAGKRESRELVAYYMENAWIIRAALRELGLDVTGGDNAPYLWVKTPGGLGSWEFFDQLLEQTQVVVTPGTGFGSAGEGYVRFSAFGHRENIEAAVQSIRDNLKFWLRAKSRELKRSQFLVGCTRHLKLESHRA</sequence>
<dbReference type="InterPro" id="IPR015422">
    <property type="entry name" value="PyrdxlP-dep_Trfase_small"/>
</dbReference>
<dbReference type="Gene3D" id="3.40.640.10">
    <property type="entry name" value="Type I PLP-dependent aspartate aminotransferase-like (Major domain)"/>
    <property type="match status" value="1"/>
</dbReference>
<keyword evidence="7" id="KW-0663">Pyridoxal phosphate</keyword>
<dbReference type="GO" id="GO:0010285">
    <property type="term" value="F:L,L-diaminopimelate aminotransferase activity"/>
    <property type="evidence" value="ECO:0007669"/>
    <property type="project" value="UniProtKB-EC"/>
</dbReference>
<evidence type="ECO:0000259" key="10">
    <source>
        <dbReference type="Pfam" id="PF00155"/>
    </source>
</evidence>
<dbReference type="PANTHER" id="PTHR43144">
    <property type="entry name" value="AMINOTRANSFERASE"/>
    <property type="match status" value="1"/>
</dbReference>
<dbReference type="Proteomes" id="UP000277766">
    <property type="component" value="Unassembled WGS sequence"/>
</dbReference>
<dbReference type="RefSeq" id="WP_126352002.1">
    <property type="nucleotide sequence ID" value="NZ_CP086380.1"/>
</dbReference>
<gene>
    <name evidence="11" type="ORF">EJ104_06770</name>
</gene>
<comment type="pathway">
    <text evidence="2">Amino-acid biosynthesis; L-lysine biosynthesis via DAP pathway; LL-2,6-diaminopimelate from (S)-tetrahydrodipicolinate (aminotransferase route): step 1/1.</text>
</comment>
<evidence type="ECO:0000256" key="3">
    <source>
        <dbReference type="ARBA" id="ARBA00013138"/>
    </source>
</evidence>
<evidence type="ECO:0000256" key="8">
    <source>
        <dbReference type="ARBA" id="ARBA00051934"/>
    </source>
</evidence>
<evidence type="ECO:0000256" key="7">
    <source>
        <dbReference type="ARBA" id="ARBA00022898"/>
    </source>
</evidence>
<dbReference type="GO" id="GO:0030170">
    <property type="term" value="F:pyridoxal phosphate binding"/>
    <property type="evidence" value="ECO:0007669"/>
    <property type="project" value="UniProtKB-UniRule"/>
</dbReference>
<evidence type="ECO:0000256" key="1">
    <source>
        <dbReference type="ARBA" id="ARBA00001933"/>
    </source>
</evidence>
<evidence type="ECO:0000256" key="6">
    <source>
        <dbReference type="ARBA" id="ARBA00022679"/>
    </source>
</evidence>
<dbReference type="HAMAP" id="MF_01642">
    <property type="entry name" value="DapL_aminotrans_1"/>
    <property type="match status" value="1"/>
</dbReference>
<dbReference type="CDD" id="cd00609">
    <property type="entry name" value="AAT_like"/>
    <property type="match status" value="1"/>
</dbReference>
<dbReference type="InterPro" id="IPR015421">
    <property type="entry name" value="PyrdxlP-dep_Trfase_major"/>
</dbReference>
<evidence type="ECO:0000256" key="5">
    <source>
        <dbReference type="ARBA" id="ARBA00022576"/>
    </source>
</evidence>
<dbReference type="InterPro" id="IPR019942">
    <property type="entry name" value="DapL/ALD1"/>
</dbReference>
<dbReference type="Gene3D" id="3.90.1150.10">
    <property type="entry name" value="Aspartate Aminotransferase, domain 1"/>
    <property type="match status" value="1"/>
</dbReference>
<name>A0A3S0KBU4_9DEIO</name>
<evidence type="ECO:0000256" key="4">
    <source>
        <dbReference type="ARBA" id="ARBA00018052"/>
    </source>
</evidence>
<dbReference type="InterPro" id="IPR004839">
    <property type="entry name" value="Aminotransferase_I/II_large"/>
</dbReference>
<comment type="catalytic activity">
    <reaction evidence="8">
        <text>(2S,6S)-2,6-diaminopimelate + 2-oxoglutarate = (S)-2,3,4,5-tetrahydrodipicolinate + L-glutamate + H2O + H(+)</text>
        <dbReference type="Rhea" id="RHEA:23988"/>
        <dbReference type="ChEBI" id="CHEBI:15377"/>
        <dbReference type="ChEBI" id="CHEBI:15378"/>
        <dbReference type="ChEBI" id="CHEBI:16810"/>
        <dbReference type="ChEBI" id="CHEBI:16845"/>
        <dbReference type="ChEBI" id="CHEBI:29985"/>
        <dbReference type="ChEBI" id="CHEBI:57609"/>
        <dbReference type="EC" id="2.6.1.83"/>
    </reaction>
</comment>
<evidence type="ECO:0000256" key="9">
    <source>
        <dbReference type="NCBIfam" id="TIGR03542"/>
    </source>
</evidence>
<keyword evidence="12" id="KW-1185">Reference proteome</keyword>
<dbReference type="SUPFAM" id="SSF53383">
    <property type="entry name" value="PLP-dependent transferases"/>
    <property type="match status" value="1"/>
</dbReference>
<proteinExistence type="inferred from homology"/>
<evidence type="ECO:0000313" key="12">
    <source>
        <dbReference type="Proteomes" id="UP000277766"/>
    </source>
</evidence>